<evidence type="ECO:0000256" key="6">
    <source>
        <dbReference type="ARBA" id="ARBA00035292"/>
    </source>
</evidence>
<evidence type="ECO:0000256" key="1">
    <source>
        <dbReference type="ARBA" id="ARBA00010605"/>
    </source>
</evidence>
<accession>A0A410P762</accession>
<dbReference type="InterPro" id="IPR000244">
    <property type="entry name" value="Ribosomal_bL9"/>
</dbReference>
<dbReference type="GO" id="GO:0006412">
    <property type="term" value="P:translation"/>
    <property type="evidence" value="ECO:0007669"/>
    <property type="project" value="UniProtKB-UniRule"/>
</dbReference>
<dbReference type="InterPro" id="IPR020594">
    <property type="entry name" value="Ribosomal_bL9_bac/chp"/>
</dbReference>
<dbReference type="HAMAP" id="MF_00503">
    <property type="entry name" value="Ribosomal_bL9"/>
    <property type="match status" value="1"/>
</dbReference>
<dbReference type="SUPFAM" id="SSF55658">
    <property type="entry name" value="L9 N-domain-like"/>
    <property type="match status" value="1"/>
</dbReference>
<proteinExistence type="inferred from homology"/>
<dbReference type="PROSITE" id="PS00651">
    <property type="entry name" value="RIBOSOMAL_L9"/>
    <property type="match status" value="1"/>
</dbReference>
<keyword evidence="8" id="KW-0175">Coiled coil</keyword>
<dbReference type="Proteomes" id="UP000287243">
    <property type="component" value="Chromosome"/>
</dbReference>
<name>A0A410P762_VELA1</name>
<organism evidence="10 11">
    <name type="scientific">Velamenicoccus archaeovorus</name>
    <dbReference type="NCBI Taxonomy" id="1930593"/>
    <lineage>
        <taxon>Bacteria</taxon>
        <taxon>Pseudomonadati</taxon>
        <taxon>Candidatus Omnitrophota</taxon>
        <taxon>Candidatus Velamenicoccus</taxon>
    </lineage>
</organism>
<evidence type="ECO:0000256" key="5">
    <source>
        <dbReference type="ARBA" id="ARBA00023274"/>
    </source>
</evidence>
<feature type="domain" description="Ribosomal protein L9" evidence="9">
    <location>
        <begin position="13"/>
        <end position="40"/>
    </location>
</feature>
<dbReference type="EMBL" id="CP019384">
    <property type="protein sequence ID" value="QAT17962.1"/>
    <property type="molecule type" value="Genomic_DNA"/>
</dbReference>
<dbReference type="PANTHER" id="PTHR21368">
    <property type="entry name" value="50S RIBOSOMAL PROTEIN L9"/>
    <property type="match status" value="1"/>
</dbReference>
<dbReference type="KEGG" id="vai:BU251_00655"/>
<dbReference type="AlphaFoldDB" id="A0A410P762"/>
<dbReference type="GO" id="GO:0005840">
    <property type="term" value="C:ribosome"/>
    <property type="evidence" value="ECO:0007669"/>
    <property type="project" value="UniProtKB-KW"/>
</dbReference>
<gene>
    <name evidence="7" type="primary">rplI</name>
    <name evidence="10" type="ORF">BU251_00655</name>
</gene>
<keyword evidence="5 7" id="KW-0687">Ribonucleoprotein</keyword>
<evidence type="ECO:0000256" key="2">
    <source>
        <dbReference type="ARBA" id="ARBA00022730"/>
    </source>
</evidence>
<dbReference type="Gene3D" id="3.40.5.10">
    <property type="entry name" value="Ribosomal protein L9, N-terminal domain"/>
    <property type="match status" value="1"/>
</dbReference>
<keyword evidence="3 7" id="KW-0694">RNA-binding</keyword>
<dbReference type="InterPro" id="IPR036791">
    <property type="entry name" value="Ribosomal_bL9_C_sf"/>
</dbReference>
<keyword evidence="4 7" id="KW-0689">Ribosomal protein</keyword>
<comment type="similarity">
    <text evidence="1 7">Belongs to the bacterial ribosomal protein bL9 family.</text>
</comment>
<dbReference type="Pfam" id="PF01281">
    <property type="entry name" value="Ribosomal_L9_N"/>
    <property type="match status" value="1"/>
</dbReference>
<evidence type="ECO:0000256" key="8">
    <source>
        <dbReference type="SAM" id="Coils"/>
    </source>
</evidence>
<dbReference type="NCBIfam" id="TIGR00158">
    <property type="entry name" value="L9"/>
    <property type="match status" value="1"/>
</dbReference>
<reference evidence="10 11" key="1">
    <citation type="submission" date="2017-01" db="EMBL/GenBank/DDBJ databases">
        <title>First insights into the biology of 'candidatus Vampirococcus archaeovorus'.</title>
        <authorList>
            <person name="Kizina J."/>
            <person name="Jordan S."/>
            <person name="Stueber K."/>
            <person name="Reinhardt R."/>
            <person name="Harder J."/>
        </authorList>
    </citation>
    <scope>NUCLEOTIDE SEQUENCE [LARGE SCALE GENOMIC DNA]</scope>
    <source>
        <strain evidence="10 11">LiM</strain>
    </source>
</reference>
<dbReference type="Gene3D" id="3.10.430.100">
    <property type="entry name" value="Ribosomal protein L9, C-terminal domain"/>
    <property type="match status" value="1"/>
</dbReference>
<dbReference type="GO" id="GO:0019843">
    <property type="term" value="F:rRNA binding"/>
    <property type="evidence" value="ECO:0007669"/>
    <property type="project" value="UniProtKB-UniRule"/>
</dbReference>
<comment type="function">
    <text evidence="7">Binds to the 23S rRNA.</text>
</comment>
<evidence type="ECO:0000256" key="7">
    <source>
        <dbReference type="HAMAP-Rule" id="MF_00503"/>
    </source>
</evidence>
<dbReference type="Pfam" id="PF03948">
    <property type="entry name" value="Ribosomal_L9_C"/>
    <property type="match status" value="1"/>
</dbReference>
<dbReference type="InterPro" id="IPR020069">
    <property type="entry name" value="Ribosomal_bL9_C"/>
</dbReference>
<dbReference type="InterPro" id="IPR036935">
    <property type="entry name" value="Ribosomal_bL9_N_sf"/>
</dbReference>
<dbReference type="InterPro" id="IPR009027">
    <property type="entry name" value="Ribosomal_bL9/RNase_H1_N"/>
</dbReference>
<evidence type="ECO:0000256" key="4">
    <source>
        <dbReference type="ARBA" id="ARBA00022980"/>
    </source>
</evidence>
<keyword evidence="11" id="KW-1185">Reference proteome</keyword>
<evidence type="ECO:0000256" key="3">
    <source>
        <dbReference type="ARBA" id="ARBA00022884"/>
    </source>
</evidence>
<protein>
    <recommendedName>
        <fullName evidence="6 7">Large ribosomal subunit protein bL9</fullName>
    </recommendedName>
</protein>
<evidence type="ECO:0000313" key="11">
    <source>
        <dbReference type="Proteomes" id="UP000287243"/>
    </source>
</evidence>
<dbReference type="InterPro" id="IPR020070">
    <property type="entry name" value="Ribosomal_bL9_N"/>
</dbReference>
<dbReference type="SUPFAM" id="SSF55653">
    <property type="entry name" value="Ribosomal protein L9 C-domain"/>
    <property type="match status" value="1"/>
</dbReference>
<dbReference type="GO" id="GO:0003735">
    <property type="term" value="F:structural constituent of ribosome"/>
    <property type="evidence" value="ECO:0007669"/>
    <property type="project" value="InterPro"/>
</dbReference>
<feature type="coiled-coil region" evidence="8">
    <location>
        <begin position="44"/>
        <end position="71"/>
    </location>
</feature>
<keyword evidence="2 7" id="KW-0699">rRNA-binding</keyword>
<dbReference type="GO" id="GO:1990904">
    <property type="term" value="C:ribonucleoprotein complex"/>
    <property type="evidence" value="ECO:0007669"/>
    <property type="project" value="UniProtKB-KW"/>
</dbReference>
<evidence type="ECO:0000313" key="10">
    <source>
        <dbReference type="EMBL" id="QAT17962.1"/>
    </source>
</evidence>
<sequence length="147" mass="16487">MKVVLRSDVPGIGKIGEVKQVKDGFARNFLLPQNLAVIATDHALKQMELEQKKRQARLAQERKKAEELAQKLNGFSLTITVEVNEEEKLYGSLTVQDIQKTLAGEGIDVEKKCIVLEAPLKALGIYDIDVRLHPEVTSKIKVWVVKK</sequence>
<evidence type="ECO:0000259" key="9">
    <source>
        <dbReference type="PROSITE" id="PS00651"/>
    </source>
</evidence>